<protein>
    <submittedName>
        <fullName evidence="2">Uncharacterized protein</fullName>
    </submittedName>
</protein>
<evidence type="ECO:0000313" key="3">
    <source>
        <dbReference type="Proteomes" id="UP000319771"/>
    </source>
</evidence>
<evidence type="ECO:0000256" key="1">
    <source>
        <dbReference type="ARBA" id="ARBA00022722"/>
    </source>
</evidence>
<dbReference type="GO" id="GO:0005737">
    <property type="term" value="C:cytoplasm"/>
    <property type="evidence" value="ECO:0007669"/>
    <property type="project" value="TreeGrafter"/>
</dbReference>
<dbReference type="AlphaFoldDB" id="A0A538UDT8"/>
<dbReference type="GO" id="GO:0006364">
    <property type="term" value="P:rRNA processing"/>
    <property type="evidence" value="ECO:0007669"/>
    <property type="project" value="TreeGrafter"/>
</dbReference>
<dbReference type="EMBL" id="VBPB01000016">
    <property type="protein sequence ID" value="TMQ74072.1"/>
    <property type="molecule type" value="Genomic_DNA"/>
</dbReference>
<comment type="caution">
    <text evidence="2">The sequence shown here is derived from an EMBL/GenBank/DDBJ whole genome shotgun (WGS) entry which is preliminary data.</text>
</comment>
<dbReference type="InterPro" id="IPR004659">
    <property type="entry name" value="RNase_E/G"/>
</dbReference>
<reference evidence="2 3" key="1">
    <citation type="journal article" date="2019" name="Nat. Microbiol.">
        <title>Mediterranean grassland soil C-N compound turnover is dependent on rainfall and depth, and is mediated by genomically divergent microorganisms.</title>
        <authorList>
            <person name="Diamond S."/>
            <person name="Andeer P.F."/>
            <person name="Li Z."/>
            <person name="Crits-Christoph A."/>
            <person name="Burstein D."/>
            <person name="Anantharaman K."/>
            <person name="Lane K.R."/>
            <person name="Thomas B.C."/>
            <person name="Pan C."/>
            <person name="Northen T.R."/>
            <person name="Banfield J.F."/>
        </authorList>
    </citation>
    <scope>NUCLEOTIDE SEQUENCE [LARGE SCALE GENOMIC DNA]</scope>
    <source>
        <strain evidence="2">WS_11</strain>
    </source>
</reference>
<dbReference type="Gene3D" id="2.40.50.140">
    <property type="entry name" value="Nucleic acid-binding proteins"/>
    <property type="match status" value="1"/>
</dbReference>
<organism evidence="2 3">
    <name type="scientific">Eiseniibacteriota bacterium</name>
    <dbReference type="NCBI Taxonomy" id="2212470"/>
    <lineage>
        <taxon>Bacteria</taxon>
        <taxon>Candidatus Eiseniibacteriota</taxon>
    </lineage>
</organism>
<name>A0A538UDT8_UNCEI</name>
<dbReference type="PANTHER" id="PTHR30001:SF1">
    <property type="entry name" value="RIBONUCLEASE E_G-LIKE PROTEIN, CHLOROPLASTIC"/>
    <property type="match status" value="1"/>
</dbReference>
<keyword evidence="1" id="KW-0540">Nuclease</keyword>
<dbReference type="InterPro" id="IPR012340">
    <property type="entry name" value="NA-bd_OB-fold"/>
</dbReference>
<dbReference type="GO" id="GO:0004540">
    <property type="term" value="F:RNA nuclease activity"/>
    <property type="evidence" value="ECO:0007669"/>
    <property type="project" value="InterPro"/>
</dbReference>
<sequence length="64" mass="7139">MKQTIIINADSYETRIAILEDGELAELLVERADQRRHVGDIYKGRVNAVLPGMQSAFVDLGLPK</sequence>
<keyword evidence="1" id="KW-0378">Hydrolase</keyword>
<dbReference type="Proteomes" id="UP000319771">
    <property type="component" value="Unassembled WGS sequence"/>
</dbReference>
<dbReference type="PANTHER" id="PTHR30001">
    <property type="entry name" value="RIBONUCLEASE"/>
    <property type="match status" value="1"/>
</dbReference>
<gene>
    <name evidence="2" type="ORF">E6K81_01405</name>
</gene>
<feature type="non-terminal residue" evidence="2">
    <location>
        <position position="64"/>
    </location>
</feature>
<dbReference type="GO" id="GO:0003723">
    <property type="term" value="F:RNA binding"/>
    <property type="evidence" value="ECO:0007669"/>
    <property type="project" value="InterPro"/>
</dbReference>
<evidence type="ECO:0000313" key="2">
    <source>
        <dbReference type="EMBL" id="TMQ74072.1"/>
    </source>
</evidence>
<accession>A0A538UDT8</accession>
<proteinExistence type="predicted"/>